<organism evidence="1">
    <name type="scientific">Trypanosoma vivax (strain Y486)</name>
    <dbReference type="NCBI Taxonomy" id="1055687"/>
    <lineage>
        <taxon>Eukaryota</taxon>
        <taxon>Discoba</taxon>
        <taxon>Euglenozoa</taxon>
        <taxon>Kinetoplastea</taxon>
        <taxon>Metakinetoplastina</taxon>
        <taxon>Trypanosomatida</taxon>
        <taxon>Trypanosomatidae</taxon>
        <taxon>Trypanosoma</taxon>
        <taxon>Duttonella</taxon>
    </lineage>
</organism>
<sequence>MRVSQRPCSDKIGQISFSYLQGLTHSPRLPLEEYSLSAAYKNHRLSSGPSPPSSNSVHRQHVRWSLANTLDAELYPEMGKANCIICQRVDKLPYINEDVQWKVC</sequence>
<dbReference type="AlphaFoldDB" id="G0U3B3"/>
<name>G0U3B3_TRYVY</name>
<reference evidence="1" key="1">
    <citation type="journal article" date="2012" name="Proc. Natl. Acad. Sci. U.S.A.">
        <title>Antigenic diversity is generated by distinct evolutionary mechanisms in African trypanosome species.</title>
        <authorList>
            <person name="Jackson A.P."/>
            <person name="Berry A."/>
            <person name="Aslett M."/>
            <person name="Allison H.C."/>
            <person name="Burton P."/>
            <person name="Vavrova-Anderson J."/>
            <person name="Brown R."/>
            <person name="Browne H."/>
            <person name="Corton N."/>
            <person name="Hauser H."/>
            <person name="Gamble J."/>
            <person name="Gilderthorp R."/>
            <person name="Marcello L."/>
            <person name="McQuillan J."/>
            <person name="Otto T.D."/>
            <person name="Quail M.A."/>
            <person name="Sanders M.J."/>
            <person name="van Tonder A."/>
            <person name="Ginger M.L."/>
            <person name="Field M.C."/>
            <person name="Barry J.D."/>
            <person name="Hertz-Fowler C."/>
            <person name="Berriman M."/>
        </authorList>
    </citation>
    <scope>NUCLEOTIDE SEQUENCE</scope>
    <source>
        <strain evidence="1">Y486</strain>
    </source>
</reference>
<dbReference type="EMBL" id="HE573025">
    <property type="protein sequence ID" value="CCC50769.1"/>
    <property type="molecule type" value="Genomic_DNA"/>
</dbReference>
<proteinExistence type="predicted"/>
<gene>
    <name evidence="1" type="ORF">TVY486_0905900</name>
</gene>
<protein>
    <submittedName>
        <fullName evidence="1">Uncharacterized protein</fullName>
    </submittedName>
</protein>
<evidence type="ECO:0000313" key="1">
    <source>
        <dbReference type="EMBL" id="CCC50769.1"/>
    </source>
</evidence>
<accession>G0U3B3</accession>